<feature type="compositionally biased region" description="Acidic residues" evidence="5">
    <location>
        <begin position="219"/>
        <end position="229"/>
    </location>
</feature>
<dbReference type="Gene3D" id="1.25.40.10">
    <property type="entry name" value="Tetratricopeptide repeat domain"/>
    <property type="match status" value="1"/>
</dbReference>
<sequence>RCYILSNENGKIQLSLRQSRLNPKNSSKVEDIEITCIKDVKKGQLVRGYVKSVTPSGIFFGLSASLLGRILFQNVSPYFVQKHSLYEKYLPEGKLLTAKVLGVNKKENHVELSLLPEDTEMPSVLPESLGLPRYGAEEEKREEDNKGKKEELKIKGKKEELKIKGKKEELKIKGKKEELKIKRRQKRENSESEQEAKPKKRKVCPADENDSGIEVYYREEEDGDQEEEAAEKKSKIRKRGEAPRLQVTTGFTWDEDINAVDMPVLNQKEESSESEEEEENPQSKKKQTKKEKELEKQKKEKELCKLEAALMDPSRQPQSADDFDRLVLSSPNSSILWLQYMAFHLQATEIEKARAVAERALKTICFREEQEKLNVWVALLNLENMYGTEETLMKVFERAVQYNEPLKVFQHLCDIYASSEKYKQAEELYHTMLRRFRQEKSVWLKYASFLLKQGQTEATHRLLERALKALPTKEHVDVISRFAQLEFRFGDPEHAKALFESTLNSYPKRTDIWSIYMDIMIKQGSQKEVREIFERVIHLNLAPKKMKFFFKRYLDYEKKYGTAETVMAVKTAALEYVEAKSSLADT</sequence>
<feature type="non-terminal residue" evidence="7">
    <location>
        <position position="1"/>
    </location>
</feature>
<dbReference type="AlphaFoldDB" id="A0A7L0W282"/>
<keyword evidence="2" id="KW-0698">rRNA processing</keyword>
<keyword evidence="4" id="KW-0539">Nucleus</keyword>
<dbReference type="InterPro" id="IPR011990">
    <property type="entry name" value="TPR-like_helical_dom_sf"/>
</dbReference>
<evidence type="ECO:0000256" key="1">
    <source>
        <dbReference type="ARBA" id="ARBA00004604"/>
    </source>
</evidence>
<feature type="compositionally biased region" description="Basic and acidic residues" evidence="5">
    <location>
        <begin position="187"/>
        <end position="197"/>
    </location>
</feature>
<organism evidence="7 8">
    <name type="scientific">Alectura lathami</name>
    <name type="common">Australian brush turkey</name>
    <dbReference type="NCBI Taxonomy" id="81907"/>
    <lineage>
        <taxon>Eukaryota</taxon>
        <taxon>Metazoa</taxon>
        <taxon>Chordata</taxon>
        <taxon>Craniata</taxon>
        <taxon>Vertebrata</taxon>
        <taxon>Euteleostomi</taxon>
        <taxon>Archelosauria</taxon>
        <taxon>Archosauria</taxon>
        <taxon>Dinosauria</taxon>
        <taxon>Saurischia</taxon>
        <taxon>Theropoda</taxon>
        <taxon>Coelurosauria</taxon>
        <taxon>Aves</taxon>
        <taxon>Neognathae</taxon>
        <taxon>Galloanserae</taxon>
        <taxon>Galliformes</taxon>
        <taxon>Megapodiidae</taxon>
        <taxon>Alectura</taxon>
    </lineage>
</organism>
<name>A0A7L0W282_ALELA</name>
<dbReference type="InterPro" id="IPR003107">
    <property type="entry name" value="HAT"/>
</dbReference>
<dbReference type="SUPFAM" id="SSF50249">
    <property type="entry name" value="Nucleic acid-binding proteins"/>
    <property type="match status" value="1"/>
</dbReference>
<dbReference type="InterPro" id="IPR057302">
    <property type="entry name" value="Rrp5_S1"/>
</dbReference>
<dbReference type="Pfam" id="PF23231">
    <property type="entry name" value="HAT_Syf1_CNRKL1_C"/>
    <property type="match status" value="1"/>
</dbReference>
<evidence type="ECO:0000313" key="7">
    <source>
        <dbReference type="EMBL" id="NXL85525.1"/>
    </source>
</evidence>
<dbReference type="CDD" id="cd05705">
    <property type="entry name" value="S1_Rrp5_repeat_hs14"/>
    <property type="match status" value="1"/>
</dbReference>
<evidence type="ECO:0000259" key="6">
    <source>
        <dbReference type="PROSITE" id="PS50126"/>
    </source>
</evidence>
<dbReference type="Gene3D" id="2.40.50.140">
    <property type="entry name" value="Nucleic acid-binding proteins"/>
    <property type="match status" value="1"/>
</dbReference>
<dbReference type="InterPro" id="IPR003029">
    <property type="entry name" value="S1_domain"/>
</dbReference>
<dbReference type="Pfam" id="PF23459">
    <property type="entry name" value="S1_RRP5"/>
    <property type="match status" value="1"/>
</dbReference>
<dbReference type="PROSITE" id="PS50126">
    <property type="entry name" value="S1"/>
    <property type="match status" value="1"/>
</dbReference>
<comment type="caution">
    <text evidence="7">The sequence shown here is derived from an EMBL/GenBank/DDBJ whole genome shotgun (WGS) entry which is preliminary data.</text>
</comment>
<evidence type="ECO:0000256" key="3">
    <source>
        <dbReference type="ARBA" id="ARBA00022737"/>
    </source>
</evidence>
<keyword evidence="8" id="KW-1185">Reference proteome</keyword>
<dbReference type="GO" id="GO:0032040">
    <property type="term" value="C:small-subunit processome"/>
    <property type="evidence" value="ECO:0007669"/>
    <property type="project" value="TreeGrafter"/>
</dbReference>
<dbReference type="GO" id="GO:0003723">
    <property type="term" value="F:RNA binding"/>
    <property type="evidence" value="ECO:0007669"/>
    <property type="project" value="TreeGrafter"/>
</dbReference>
<feature type="region of interest" description="Disordered" evidence="5">
    <location>
        <begin position="117"/>
        <end position="150"/>
    </location>
</feature>
<dbReference type="SMART" id="SM00386">
    <property type="entry name" value="HAT"/>
    <property type="match status" value="5"/>
</dbReference>
<dbReference type="Proteomes" id="UP000562322">
    <property type="component" value="Unassembled WGS sequence"/>
</dbReference>
<dbReference type="OrthoDB" id="412781at2759"/>
<evidence type="ECO:0000256" key="5">
    <source>
        <dbReference type="SAM" id="MobiDB-lite"/>
    </source>
</evidence>
<evidence type="ECO:0000313" key="8">
    <source>
        <dbReference type="Proteomes" id="UP000562322"/>
    </source>
</evidence>
<dbReference type="PANTHER" id="PTHR23270:SF10">
    <property type="entry name" value="PROTEIN RRP5 HOMOLOG"/>
    <property type="match status" value="1"/>
</dbReference>
<dbReference type="InterPro" id="IPR012340">
    <property type="entry name" value="NA-bd_OB-fold"/>
</dbReference>
<dbReference type="InterPro" id="IPR045209">
    <property type="entry name" value="Rrp5"/>
</dbReference>
<dbReference type="PANTHER" id="PTHR23270">
    <property type="entry name" value="PROGRAMMED CELL DEATH PROTEIN 11 PRE-RRNA PROCESSING PROTEIN RRP5"/>
    <property type="match status" value="1"/>
</dbReference>
<proteinExistence type="predicted"/>
<dbReference type="FunFam" id="2.40.50.140:FF:000155">
    <property type="entry name" value="rRNA biogenesis protein RRP5"/>
    <property type="match status" value="1"/>
</dbReference>
<protein>
    <submittedName>
        <fullName evidence="7">RRP5 protein</fullName>
    </submittedName>
</protein>
<dbReference type="FunFam" id="1.25.40.10:FF:000065">
    <property type="entry name" value="Programmed cell death 11"/>
    <property type="match status" value="1"/>
</dbReference>
<gene>
    <name evidence="7" type="primary">Pdcd11_0</name>
    <name evidence="7" type="ORF">ALELAT_R10477</name>
</gene>
<dbReference type="InterPro" id="IPR055430">
    <property type="entry name" value="HAT_Syf1_CNRKL1_C"/>
</dbReference>
<keyword evidence="3" id="KW-0677">Repeat</keyword>
<feature type="region of interest" description="Disordered" evidence="5">
    <location>
        <begin position="178"/>
        <end position="250"/>
    </location>
</feature>
<feature type="region of interest" description="Disordered" evidence="5">
    <location>
        <begin position="267"/>
        <end position="298"/>
    </location>
</feature>
<dbReference type="SMART" id="SM00316">
    <property type="entry name" value="S1"/>
    <property type="match status" value="1"/>
</dbReference>
<dbReference type="SUPFAM" id="SSF48452">
    <property type="entry name" value="TPR-like"/>
    <property type="match status" value="2"/>
</dbReference>
<accession>A0A7L0W282</accession>
<feature type="non-terminal residue" evidence="7">
    <location>
        <position position="586"/>
    </location>
</feature>
<evidence type="ECO:0000256" key="4">
    <source>
        <dbReference type="ARBA" id="ARBA00023242"/>
    </source>
</evidence>
<dbReference type="EMBL" id="VXAV01002553">
    <property type="protein sequence ID" value="NXL85525.1"/>
    <property type="molecule type" value="Genomic_DNA"/>
</dbReference>
<comment type="subcellular location">
    <subcellularLocation>
        <location evidence="1">Nucleus</location>
        <location evidence="1">Nucleolus</location>
    </subcellularLocation>
</comment>
<dbReference type="GO" id="GO:0006364">
    <property type="term" value="P:rRNA processing"/>
    <property type="evidence" value="ECO:0007669"/>
    <property type="project" value="UniProtKB-KW"/>
</dbReference>
<feature type="domain" description="S1 motif" evidence="6">
    <location>
        <begin position="43"/>
        <end position="115"/>
    </location>
</feature>
<reference evidence="7 8" key="1">
    <citation type="submission" date="2019-09" db="EMBL/GenBank/DDBJ databases">
        <title>Bird 10,000 Genomes (B10K) Project - Family phase.</title>
        <authorList>
            <person name="Zhang G."/>
        </authorList>
    </citation>
    <scope>NUCLEOTIDE SEQUENCE [LARGE SCALE GENOMIC DNA]</scope>
    <source>
        <strain evidence="7">B10K-DU-001-39</strain>
        <tissue evidence="7">Muscle</tissue>
    </source>
</reference>
<evidence type="ECO:0000256" key="2">
    <source>
        <dbReference type="ARBA" id="ARBA00022552"/>
    </source>
</evidence>
<feature type="compositionally biased region" description="Basic and acidic residues" evidence="5">
    <location>
        <begin position="135"/>
        <end position="150"/>
    </location>
</feature>